<dbReference type="InterPro" id="IPR002110">
    <property type="entry name" value="Ankyrin_rpt"/>
</dbReference>
<keyword evidence="5" id="KW-1185">Reference proteome</keyword>
<sequence>KGNGEMVCAFLSAGASPAVVDATGVRPLHCAAAAGQLEVVQVLLEARAPSGQRTLDGSTPMDKAVENGRQEIVLLLQSALGGGG</sequence>
<comment type="caution">
    <text evidence="4">The sequence shown here is derived from an EMBL/GenBank/DDBJ whole genome shotgun (WGS) entry which is preliminary data.</text>
</comment>
<evidence type="ECO:0000256" key="3">
    <source>
        <dbReference type="PROSITE-ProRule" id="PRU00023"/>
    </source>
</evidence>
<dbReference type="Gene3D" id="1.25.40.20">
    <property type="entry name" value="Ankyrin repeat-containing domain"/>
    <property type="match status" value="1"/>
</dbReference>
<dbReference type="PANTHER" id="PTHR24166:SF48">
    <property type="entry name" value="PROTEIN VAPYRIN"/>
    <property type="match status" value="1"/>
</dbReference>
<dbReference type="SUPFAM" id="SSF48403">
    <property type="entry name" value="Ankyrin repeat"/>
    <property type="match status" value="1"/>
</dbReference>
<dbReference type="AlphaFoldDB" id="A0A812U304"/>
<organism evidence="4 5">
    <name type="scientific">Symbiodinium pilosum</name>
    <name type="common">Dinoflagellate</name>
    <dbReference type="NCBI Taxonomy" id="2952"/>
    <lineage>
        <taxon>Eukaryota</taxon>
        <taxon>Sar</taxon>
        <taxon>Alveolata</taxon>
        <taxon>Dinophyceae</taxon>
        <taxon>Suessiales</taxon>
        <taxon>Symbiodiniaceae</taxon>
        <taxon>Symbiodinium</taxon>
    </lineage>
</organism>
<protein>
    <submittedName>
        <fullName evidence="4">AKR2A protein</fullName>
    </submittedName>
</protein>
<dbReference type="Proteomes" id="UP000649617">
    <property type="component" value="Unassembled WGS sequence"/>
</dbReference>
<dbReference type="InterPro" id="IPR036770">
    <property type="entry name" value="Ankyrin_rpt-contain_sf"/>
</dbReference>
<keyword evidence="2 3" id="KW-0040">ANK repeat</keyword>
<dbReference type="InterPro" id="IPR050889">
    <property type="entry name" value="Dendritic_Spine_Reg/Scaffold"/>
</dbReference>
<gene>
    <name evidence="4" type="primary">AKR2A</name>
    <name evidence="4" type="ORF">SPIL2461_LOCUS14590</name>
</gene>
<dbReference type="PROSITE" id="PS50088">
    <property type="entry name" value="ANK_REPEAT"/>
    <property type="match status" value="1"/>
</dbReference>
<evidence type="ECO:0000256" key="2">
    <source>
        <dbReference type="ARBA" id="ARBA00023043"/>
    </source>
</evidence>
<feature type="non-terminal residue" evidence="4">
    <location>
        <position position="1"/>
    </location>
</feature>
<dbReference type="PANTHER" id="PTHR24166">
    <property type="entry name" value="ROLLING PEBBLES, ISOFORM B"/>
    <property type="match status" value="1"/>
</dbReference>
<dbReference type="OrthoDB" id="313274at2759"/>
<keyword evidence="1" id="KW-0677">Repeat</keyword>
<dbReference type="Pfam" id="PF12796">
    <property type="entry name" value="Ank_2"/>
    <property type="match status" value="1"/>
</dbReference>
<evidence type="ECO:0000256" key="1">
    <source>
        <dbReference type="ARBA" id="ARBA00022737"/>
    </source>
</evidence>
<evidence type="ECO:0000313" key="4">
    <source>
        <dbReference type="EMBL" id="CAE7549318.1"/>
    </source>
</evidence>
<dbReference type="PROSITE" id="PS50297">
    <property type="entry name" value="ANK_REP_REGION"/>
    <property type="match status" value="1"/>
</dbReference>
<proteinExistence type="predicted"/>
<evidence type="ECO:0000313" key="5">
    <source>
        <dbReference type="Proteomes" id="UP000649617"/>
    </source>
</evidence>
<accession>A0A812U304</accession>
<dbReference type="EMBL" id="CAJNIZ010033947">
    <property type="protein sequence ID" value="CAE7549318.1"/>
    <property type="molecule type" value="Genomic_DNA"/>
</dbReference>
<name>A0A812U304_SYMPI</name>
<feature type="repeat" description="ANK" evidence="3">
    <location>
        <begin position="23"/>
        <end position="48"/>
    </location>
</feature>
<reference evidence="4" key="1">
    <citation type="submission" date="2021-02" db="EMBL/GenBank/DDBJ databases">
        <authorList>
            <person name="Dougan E. K."/>
            <person name="Rhodes N."/>
            <person name="Thang M."/>
            <person name="Chan C."/>
        </authorList>
    </citation>
    <scope>NUCLEOTIDE SEQUENCE</scope>
</reference>